<keyword evidence="3 7" id="KW-1133">Transmembrane helix</keyword>
<gene>
    <name evidence="8" type="ORF">Acr_23g0006730</name>
</gene>
<protein>
    <submittedName>
        <fullName evidence="8">Golgin Putative 2</fullName>
    </submittedName>
</protein>
<dbReference type="OrthoDB" id="1647633at2759"/>
<accession>A0A7J0GNG5</accession>
<comment type="subcellular location">
    <subcellularLocation>
        <location evidence="1">Golgi apparatus membrane</location>
    </subcellularLocation>
</comment>
<dbReference type="GO" id="GO:0031985">
    <property type="term" value="C:Golgi cisterna"/>
    <property type="evidence" value="ECO:0007669"/>
    <property type="project" value="TreeGrafter"/>
</dbReference>
<evidence type="ECO:0000256" key="7">
    <source>
        <dbReference type="SAM" id="Phobius"/>
    </source>
</evidence>
<dbReference type="GO" id="GO:0000139">
    <property type="term" value="C:Golgi membrane"/>
    <property type="evidence" value="ECO:0007669"/>
    <property type="project" value="UniProtKB-SubCell"/>
</dbReference>
<evidence type="ECO:0000256" key="6">
    <source>
        <dbReference type="ARBA" id="ARBA00023136"/>
    </source>
</evidence>
<proteinExistence type="predicted"/>
<dbReference type="PANTHER" id="PTHR13815:SF5">
    <property type="entry name" value="GOLGIN CANDIDATE 2"/>
    <property type="match status" value="1"/>
</dbReference>
<dbReference type="PANTHER" id="PTHR13815">
    <property type="entry name" value="GOLGIN-84"/>
    <property type="match status" value="1"/>
</dbReference>
<evidence type="ECO:0000256" key="3">
    <source>
        <dbReference type="ARBA" id="ARBA00022989"/>
    </source>
</evidence>
<dbReference type="AlphaFoldDB" id="A0A7J0GNG5"/>
<keyword evidence="5" id="KW-0175">Coiled coil</keyword>
<organism evidence="8 9">
    <name type="scientific">Actinidia rufa</name>
    <dbReference type="NCBI Taxonomy" id="165716"/>
    <lineage>
        <taxon>Eukaryota</taxon>
        <taxon>Viridiplantae</taxon>
        <taxon>Streptophyta</taxon>
        <taxon>Embryophyta</taxon>
        <taxon>Tracheophyta</taxon>
        <taxon>Spermatophyta</taxon>
        <taxon>Magnoliopsida</taxon>
        <taxon>eudicotyledons</taxon>
        <taxon>Gunneridae</taxon>
        <taxon>Pentapetalae</taxon>
        <taxon>asterids</taxon>
        <taxon>Ericales</taxon>
        <taxon>Actinidiaceae</taxon>
        <taxon>Actinidia</taxon>
    </lineage>
</organism>
<evidence type="ECO:0000313" key="9">
    <source>
        <dbReference type="Proteomes" id="UP000585474"/>
    </source>
</evidence>
<dbReference type="EMBL" id="BJWL01000023">
    <property type="protein sequence ID" value="GFZ12288.1"/>
    <property type="molecule type" value="Genomic_DNA"/>
</dbReference>
<dbReference type="GO" id="GO:0000301">
    <property type="term" value="P:retrograde transport, vesicle recycling within Golgi"/>
    <property type="evidence" value="ECO:0007669"/>
    <property type="project" value="TreeGrafter"/>
</dbReference>
<comment type="caution">
    <text evidence="8">The sequence shown here is derived from an EMBL/GenBank/DDBJ whole genome shotgun (WGS) entry which is preliminary data.</text>
</comment>
<keyword evidence="2 7" id="KW-0812">Transmembrane</keyword>
<dbReference type="Proteomes" id="UP000585474">
    <property type="component" value="Unassembled WGS sequence"/>
</dbReference>
<dbReference type="GO" id="GO:0007030">
    <property type="term" value="P:Golgi organization"/>
    <property type="evidence" value="ECO:0007669"/>
    <property type="project" value="InterPro"/>
</dbReference>
<name>A0A7J0GNG5_9ERIC</name>
<evidence type="ECO:0000256" key="1">
    <source>
        <dbReference type="ARBA" id="ARBA00004394"/>
    </source>
</evidence>
<feature type="transmembrane region" description="Helical" evidence="7">
    <location>
        <begin position="104"/>
        <end position="122"/>
    </location>
</feature>
<keyword evidence="4" id="KW-0333">Golgi apparatus</keyword>
<evidence type="ECO:0000256" key="5">
    <source>
        <dbReference type="ARBA" id="ARBA00023054"/>
    </source>
</evidence>
<keyword evidence="9" id="KW-1185">Reference proteome</keyword>
<evidence type="ECO:0000256" key="2">
    <source>
        <dbReference type="ARBA" id="ARBA00022692"/>
    </source>
</evidence>
<sequence>MTQKEMENPTEVEVELKRRLNQLTDHLIQKQAQAVSRFLDEKKSTLNAADIESGIWELSNSKLKPMFEQRLQSGRQHLGSLVRQLDSIFCAGAVFLRRNSTARMWSLVYLVCLHLWVVYILMSHSPVSEEAKSGAVISLENINNTGGV</sequence>
<evidence type="ECO:0000256" key="4">
    <source>
        <dbReference type="ARBA" id="ARBA00023034"/>
    </source>
</evidence>
<keyword evidence="6 7" id="KW-0472">Membrane</keyword>
<dbReference type="InterPro" id="IPR019177">
    <property type="entry name" value="Golgin_subfamily_A_member_5"/>
</dbReference>
<evidence type="ECO:0000313" key="8">
    <source>
        <dbReference type="EMBL" id="GFZ12288.1"/>
    </source>
</evidence>
<reference evidence="8 9" key="1">
    <citation type="submission" date="2019-07" db="EMBL/GenBank/DDBJ databases">
        <title>De Novo Assembly of kiwifruit Actinidia rufa.</title>
        <authorList>
            <person name="Sugita-Konishi S."/>
            <person name="Sato K."/>
            <person name="Mori E."/>
            <person name="Abe Y."/>
            <person name="Kisaki G."/>
            <person name="Hamano K."/>
            <person name="Suezawa K."/>
            <person name="Otani M."/>
            <person name="Fukuda T."/>
            <person name="Manabe T."/>
            <person name="Gomi K."/>
            <person name="Tabuchi M."/>
            <person name="Akimitsu K."/>
            <person name="Kataoka I."/>
        </authorList>
    </citation>
    <scope>NUCLEOTIDE SEQUENCE [LARGE SCALE GENOMIC DNA]</scope>
    <source>
        <strain evidence="9">cv. Fuchu</strain>
    </source>
</reference>